<dbReference type="OrthoDB" id="24352at10239"/>
<evidence type="ECO:0000313" key="2">
    <source>
        <dbReference type="Proteomes" id="UP000241360"/>
    </source>
</evidence>
<sequence>MDTVLNQQMRPVFPGEPEEVRRRLRAPYSDTWTHVLIGETMQVVTISEYVYQEKWDLVVKQLEELVRKAQLPMYQRDSNRMKSHILMSAKRILQTAEEGDK</sequence>
<name>A0A2L1IWD3_9CAUD</name>
<gene>
    <name evidence="1" type="ORF">SEA_BING_77</name>
</gene>
<proteinExistence type="predicted"/>
<organism evidence="1 2">
    <name type="scientific">Streptomyces phage Bing</name>
    <dbReference type="NCBI Taxonomy" id="2079427"/>
    <lineage>
        <taxon>Viruses</taxon>
        <taxon>Duplodnaviria</taxon>
        <taxon>Heunggongvirae</taxon>
        <taxon>Uroviricota</taxon>
        <taxon>Caudoviricetes</taxon>
        <taxon>Bingvirus</taxon>
        <taxon>Bingvirus bing</taxon>
    </lineage>
</organism>
<dbReference type="EMBL" id="MG757154">
    <property type="protein sequence ID" value="AVD99499.1"/>
    <property type="molecule type" value="Genomic_DNA"/>
</dbReference>
<reference evidence="2" key="1">
    <citation type="submission" date="2018-01" db="EMBL/GenBank/DDBJ databases">
        <authorList>
            <person name="Wardenburg K.E."/>
            <person name="Rana S."/>
            <person name="Felix E."/>
            <person name="Puentes R.J."/>
            <person name="Shaffer C.D."/>
            <person name="Weston-Hafer K.A."/>
            <person name="Russell D.A."/>
            <person name="Pope W.H."/>
            <person name="Jacobs-Sera D."/>
            <person name="Hendrix R.W."/>
            <person name="Hatfull G.F."/>
        </authorList>
    </citation>
    <scope>NUCLEOTIDE SEQUENCE [LARGE SCALE GENOMIC DNA]</scope>
</reference>
<keyword evidence="2" id="KW-1185">Reference proteome</keyword>
<accession>A0A2L1IWD3</accession>
<evidence type="ECO:0000313" key="1">
    <source>
        <dbReference type="EMBL" id="AVD99499.1"/>
    </source>
</evidence>
<dbReference type="Proteomes" id="UP000241360">
    <property type="component" value="Segment"/>
</dbReference>
<protein>
    <submittedName>
        <fullName evidence="1">Uncharacterized protein</fullName>
    </submittedName>
</protein>